<evidence type="ECO:0000256" key="1">
    <source>
        <dbReference type="SAM" id="Phobius"/>
    </source>
</evidence>
<keyword evidence="1" id="KW-0812">Transmembrane</keyword>
<accession>A0ABV9LX94</accession>
<keyword evidence="1" id="KW-1133">Transmembrane helix</keyword>
<dbReference type="RefSeq" id="WP_382407169.1">
    <property type="nucleotide sequence ID" value="NZ_JBHSGU010000002.1"/>
</dbReference>
<gene>
    <name evidence="2" type="ORF">ACFO4O_07875</name>
</gene>
<name>A0ABV9LX94_9ALTE</name>
<evidence type="ECO:0000313" key="3">
    <source>
        <dbReference type="Proteomes" id="UP001595897"/>
    </source>
</evidence>
<organism evidence="2 3">
    <name type="scientific">Glaciecola siphonariae</name>
    <dbReference type="NCBI Taxonomy" id="521012"/>
    <lineage>
        <taxon>Bacteria</taxon>
        <taxon>Pseudomonadati</taxon>
        <taxon>Pseudomonadota</taxon>
        <taxon>Gammaproteobacteria</taxon>
        <taxon>Alteromonadales</taxon>
        <taxon>Alteromonadaceae</taxon>
        <taxon>Glaciecola</taxon>
    </lineage>
</organism>
<evidence type="ECO:0000313" key="2">
    <source>
        <dbReference type="EMBL" id="MFC4700068.1"/>
    </source>
</evidence>
<sequence length="315" mass="35297">MSTLSSSAFSTFASTGARWLDAIDRAVWPVQSEVDNETLTHYFYQRYPKNLSTDELKQWCQLQAEVLAPFPTSYHYMHRSAQGLHVWFSPSPLNGIPETAAQSAMSNGRHVVKGERYHYLQTWQDNILISCFELQHPSQQQTQDAVDIPTQHYGWASERKLASHAKTPLFWAGVSSVLFVVTMLFIAGSALMTSSQTALLSAKSDELSELVGPKLNEQSTLTAYVNRVNHITGLQRENAFLPEAIAIAFTLLPSSQRITVQSILWQNNSLNLDIQGNAIDITSIIAEAENNEQILRANIRPQGNEDTWVLEVAFQ</sequence>
<comment type="caution">
    <text evidence="2">The sequence shown here is derived from an EMBL/GenBank/DDBJ whole genome shotgun (WGS) entry which is preliminary data.</text>
</comment>
<dbReference type="EMBL" id="JBHSGU010000002">
    <property type="protein sequence ID" value="MFC4700068.1"/>
    <property type="molecule type" value="Genomic_DNA"/>
</dbReference>
<protein>
    <submittedName>
        <fullName evidence="2">Uncharacterized protein</fullName>
    </submittedName>
</protein>
<proteinExistence type="predicted"/>
<feature type="transmembrane region" description="Helical" evidence="1">
    <location>
        <begin position="169"/>
        <end position="192"/>
    </location>
</feature>
<keyword evidence="1" id="KW-0472">Membrane</keyword>
<reference evidence="3" key="1">
    <citation type="journal article" date="2019" name="Int. J. Syst. Evol. Microbiol.">
        <title>The Global Catalogue of Microorganisms (GCM) 10K type strain sequencing project: providing services to taxonomists for standard genome sequencing and annotation.</title>
        <authorList>
            <consortium name="The Broad Institute Genomics Platform"/>
            <consortium name="The Broad Institute Genome Sequencing Center for Infectious Disease"/>
            <person name="Wu L."/>
            <person name="Ma J."/>
        </authorList>
    </citation>
    <scope>NUCLEOTIDE SEQUENCE [LARGE SCALE GENOMIC DNA]</scope>
    <source>
        <strain evidence="3">KACC 12507</strain>
    </source>
</reference>
<dbReference type="Proteomes" id="UP001595897">
    <property type="component" value="Unassembled WGS sequence"/>
</dbReference>
<keyword evidence="3" id="KW-1185">Reference proteome</keyword>